<dbReference type="GO" id="GO:0033178">
    <property type="term" value="C:proton-transporting two-sector ATPase complex, catalytic domain"/>
    <property type="evidence" value="ECO:0007669"/>
    <property type="project" value="InterPro"/>
</dbReference>
<dbReference type="GO" id="GO:0046961">
    <property type="term" value="F:proton-transporting ATPase activity, rotational mechanism"/>
    <property type="evidence" value="ECO:0007669"/>
    <property type="project" value="InterPro"/>
</dbReference>
<evidence type="ECO:0000313" key="5">
    <source>
        <dbReference type="EMBL" id="HEC07463.1"/>
    </source>
</evidence>
<reference evidence="5" key="1">
    <citation type="journal article" date="2020" name="mSystems">
        <title>Genome- and Community-Level Interaction Insights into Carbon Utilization and Element Cycling Functions of Hydrothermarchaeota in Hydrothermal Sediment.</title>
        <authorList>
            <person name="Zhou Z."/>
            <person name="Liu Y."/>
            <person name="Xu W."/>
            <person name="Pan J."/>
            <person name="Luo Z.H."/>
            <person name="Li M."/>
        </authorList>
    </citation>
    <scope>NUCLEOTIDE SEQUENCE [LARGE SCALE GENOMIC DNA]</scope>
    <source>
        <strain evidence="5">HyVt-458</strain>
    </source>
</reference>
<dbReference type="AlphaFoldDB" id="A0A831S0A8"/>
<comment type="caution">
    <text evidence="5">The sequence shown here is derived from an EMBL/GenBank/DDBJ whole genome shotgun (WGS) entry which is preliminary data.</text>
</comment>
<dbReference type="EMBL" id="DRLF01000395">
    <property type="protein sequence ID" value="HEC07463.1"/>
    <property type="molecule type" value="Genomic_DNA"/>
</dbReference>
<protein>
    <recommendedName>
        <fullName evidence="2">V-type ATP synthase subunit E</fullName>
    </recommendedName>
</protein>
<dbReference type="SUPFAM" id="SSF160527">
    <property type="entry name" value="V-type ATPase subunit E-like"/>
    <property type="match status" value="1"/>
</dbReference>
<dbReference type="PANTHER" id="PTHR45715">
    <property type="entry name" value="ATPASE H+-TRANSPORTING V1 SUBUNIT E1A-RELATED"/>
    <property type="match status" value="1"/>
</dbReference>
<accession>A0A831S0A8</accession>
<keyword evidence="4" id="KW-0406">Ion transport</keyword>
<proteinExistence type="inferred from homology"/>
<keyword evidence="3" id="KW-0813">Transport</keyword>
<gene>
    <name evidence="5" type="ORF">ENJ12_11450</name>
</gene>
<dbReference type="Pfam" id="PF01991">
    <property type="entry name" value="vATP-synt_E"/>
    <property type="match status" value="1"/>
</dbReference>
<dbReference type="InterPro" id="IPR002842">
    <property type="entry name" value="ATPase_V1_Esu"/>
</dbReference>
<dbReference type="Proteomes" id="UP000886339">
    <property type="component" value="Unassembled WGS sequence"/>
</dbReference>
<evidence type="ECO:0000256" key="3">
    <source>
        <dbReference type="ARBA" id="ARBA00022448"/>
    </source>
</evidence>
<dbReference type="InterPro" id="IPR038495">
    <property type="entry name" value="ATPase_E_C"/>
</dbReference>
<evidence type="ECO:0000256" key="2">
    <source>
        <dbReference type="ARBA" id="ARBA00020756"/>
    </source>
</evidence>
<evidence type="ECO:0000256" key="4">
    <source>
        <dbReference type="ARBA" id="ARBA00023065"/>
    </source>
</evidence>
<sequence length="216" mass="24987">MAQEQLVSDLEKALLERAEKLAEEYHDRAQRARQHILEDAHERLHIREQNEVLAAQADAERLFRRQIQASELRLKSKLDKLRWQLIQSVVHELPKRLQKVRDDRESYLTLLHKLLVQAAEDIESTALVAEFNASDLAYLKSRWETFSADIAPDKTIELAATPIHCSGGVLLRSRDNRIRIDNSFEGRIERFQGALLQVITERLFAADISLRGLFDD</sequence>
<evidence type="ECO:0000256" key="1">
    <source>
        <dbReference type="ARBA" id="ARBA00005901"/>
    </source>
</evidence>
<name>A0A831S0A8_9GAMM</name>
<organism evidence="5">
    <name type="scientific">Thiolapillus brandeum</name>
    <dbReference type="NCBI Taxonomy" id="1076588"/>
    <lineage>
        <taxon>Bacteria</taxon>
        <taxon>Pseudomonadati</taxon>
        <taxon>Pseudomonadota</taxon>
        <taxon>Gammaproteobacteria</taxon>
        <taxon>Chromatiales</taxon>
        <taxon>Sedimenticolaceae</taxon>
        <taxon>Thiolapillus</taxon>
    </lineage>
</organism>
<comment type="similarity">
    <text evidence="1">Belongs to the V-ATPase E subunit family.</text>
</comment>
<dbReference type="Gene3D" id="3.30.2320.30">
    <property type="entry name" value="ATP synthase, E subunit, C-terminal"/>
    <property type="match status" value="1"/>
</dbReference>